<organism evidence="3 4">
    <name type="scientific">Merismopedia glauca CCAP 1448/3</name>
    <dbReference type="NCBI Taxonomy" id="1296344"/>
    <lineage>
        <taxon>Bacteria</taxon>
        <taxon>Bacillati</taxon>
        <taxon>Cyanobacteriota</taxon>
        <taxon>Cyanophyceae</taxon>
        <taxon>Synechococcales</taxon>
        <taxon>Merismopediaceae</taxon>
        <taxon>Merismopedia</taxon>
    </lineage>
</organism>
<comment type="caution">
    <text evidence="3">The sequence shown here is derived from an EMBL/GenBank/DDBJ whole genome shotgun (WGS) entry which is preliminary data.</text>
</comment>
<reference evidence="3 4" key="1">
    <citation type="submission" date="2018-02" db="EMBL/GenBank/DDBJ databases">
        <authorList>
            <person name="Cohen D.B."/>
            <person name="Kent A.D."/>
        </authorList>
    </citation>
    <scope>NUCLEOTIDE SEQUENCE [LARGE SCALE GENOMIC DNA]</scope>
    <source>
        <strain evidence="3 4">CCAP 1448/3</strain>
    </source>
</reference>
<protein>
    <recommendedName>
        <fullName evidence="2">AMIN domain-containing protein</fullName>
    </recommendedName>
</protein>
<evidence type="ECO:0000256" key="1">
    <source>
        <dbReference type="SAM" id="SignalP"/>
    </source>
</evidence>
<accession>A0A2T1BX65</accession>
<reference evidence="3 4" key="2">
    <citation type="submission" date="2018-03" db="EMBL/GenBank/DDBJ databases">
        <title>The ancient ancestry and fast evolution of plastids.</title>
        <authorList>
            <person name="Moore K.R."/>
            <person name="Magnabosco C."/>
            <person name="Momper L."/>
            <person name="Gold D.A."/>
            <person name="Bosak T."/>
            <person name="Fournier G.P."/>
        </authorList>
    </citation>
    <scope>NUCLEOTIDE SEQUENCE [LARGE SCALE GENOMIC DNA]</scope>
    <source>
        <strain evidence="3 4">CCAP 1448/3</strain>
    </source>
</reference>
<dbReference type="Proteomes" id="UP000238762">
    <property type="component" value="Unassembled WGS sequence"/>
</dbReference>
<keyword evidence="4" id="KW-1185">Reference proteome</keyword>
<dbReference type="InterPro" id="IPR021731">
    <property type="entry name" value="AMIN_dom"/>
</dbReference>
<dbReference type="OrthoDB" id="419483at2"/>
<keyword evidence="1" id="KW-0732">Signal</keyword>
<dbReference type="EMBL" id="PVWJ01000183">
    <property type="protein sequence ID" value="PSB00600.1"/>
    <property type="molecule type" value="Genomic_DNA"/>
</dbReference>
<name>A0A2T1BX65_9CYAN</name>
<dbReference type="Gene3D" id="2.60.40.3500">
    <property type="match status" value="1"/>
</dbReference>
<dbReference type="AlphaFoldDB" id="A0A2T1BX65"/>
<gene>
    <name evidence="3" type="ORF">C7B64_22670</name>
</gene>
<evidence type="ECO:0000259" key="2">
    <source>
        <dbReference type="Pfam" id="PF11741"/>
    </source>
</evidence>
<dbReference type="RefSeq" id="WP_106291671.1">
    <property type="nucleotide sequence ID" value="NZ_CAWNTC010000228.1"/>
</dbReference>
<sequence length="176" mass="18947">MKASWIGVSSQILLLSQISTAQAAKPAILSSWDFAPAKNQLEITLTAATIPQYLVLPQPPRIVIDLPNTQLGKVAKSANLSGTIRSIQLVQLKGNIVEIILEVAPNTNLSPDRVHLLLPAASEGNRWLLRADIAPKNSPQKPPKSQNPTTVPIPVIPVIEFGQPISQSSKPRCCFA</sequence>
<feature type="chain" id="PRO_5015541927" description="AMIN domain-containing protein" evidence="1">
    <location>
        <begin position="24"/>
        <end position="176"/>
    </location>
</feature>
<proteinExistence type="predicted"/>
<feature type="domain" description="AMIN" evidence="2">
    <location>
        <begin position="32"/>
        <end position="115"/>
    </location>
</feature>
<evidence type="ECO:0000313" key="3">
    <source>
        <dbReference type="EMBL" id="PSB00600.1"/>
    </source>
</evidence>
<evidence type="ECO:0000313" key="4">
    <source>
        <dbReference type="Proteomes" id="UP000238762"/>
    </source>
</evidence>
<dbReference type="Pfam" id="PF11741">
    <property type="entry name" value="AMIN"/>
    <property type="match status" value="1"/>
</dbReference>
<feature type="signal peptide" evidence="1">
    <location>
        <begin position="1"/>
        <end position="23"/>
    </location>
</feature>